<reference evidence="2" key="1">
    <citation type="journal article" date="2011" name="PLoS Biol.">
        <title>Gene gain and loss during evolution of obligate parasitism in the white rust pathogen of Arabidopsis thaliana.</title>
        <authorList>
            <person name="Kemen E."/>
            <person name="Gardiner A."/>
            <person name="Schultz-Larsen T."/>
            <person name="Kemen A.C."/>
            <person name="Balmuth A.L."/>
            <person name="Robert-Seilaniantz A."/>
            <person name="Bailey K."/>
            <person name="Holub E."/>
            <person name="Studholme D.J."/>
            <person name="Maclean D."/>
            <person name="Jones J.D."/>
        </authorList>
    </citation>
    <scope>NUCLEOTIDE SEQUENCE</scope>
</reference>
<sequence length="148" mass="16376">MDETGLFYCVAPDKTIARRPVEVSKKIQTRVTVALTCNADGLDKCEPFIIGYANKYRCFQKKSGDQLGFYYRSNLKAWMNSVLFQSGYVILTITCASNGAKSYSSSTMHQRTQSTAWSCYDIEAAANGPRDHCIIQASILASTAPECT</sequence>
<dbReference type="HOGENOM" id="CLU_1762144_0_0_1"/>
<organism evidence="2">
    <name type="scientific">Albugo laibachii Nc14</name>
    <dbReference type="NCBI Taxonomy" id="890382"/>
    <lineage>
        <taxon>Eukaryota</taxon>
        <taxon>Sar</taxon>
        <taxon>Stramenopiles</taxon>
        <taxon>Oomycota</taxon>
        <taxon>Peronosporomycetes</taxon>
        <taxon>Albuginales</taxon>
        <taxon>Albuginaceae</taxon>
        <taxon>Albugo</taxon>
    </lineage>
</organism>
<dbReference type="EMBL" id="FR824495">
    <property type="protein sequence ID" value="CCA27075.1"/>
    <property type="molecule type" value="Genomic_DNA"/>
</dbReference>
<evidence type="ECO:0000313" key="2">
    <source>
        <dbReference type="EMBL" id="CCA27075.1"/>
    </source>
</evidence>
<dbReference type="InterPro" id="IPR004875">
    <property type="entry name" value="DDE_SF_endonuclease_dom"/>
</dbReference>
<evidence type="ECO:0000259" key="1">
    <source>
        <dbReference type="Pfam" id="PF03184"/>
    </source>
</evidence>
<dbReference type="AlphaFoldDB" id="F0WZZ4"/>
<feature type="domain" description="DDE-1" evidence="1">
    <location>
        <begin position="29"/>
        <end position="85"/>
    </location>
</feature>
<gene>
    <name evidence="2" type="primary">AlNc14C452G11737</name>
    <name evidence="2" type="ORF">ALNC14_132190</name>
</gene>
<dbReference type="GO" id="GO:0003676">
    <property type="term" value="F:nucleic acid binding"/>
    <property type="evidence" value="ECO:0007669"/>
    <property type="project" value="InterPro"/>
</dbReference>
<proteinExistence type="predicted"/>
<reference evidence="2" key="2">
    <citation type="submission" date="2011-02" db="EMBL/GenBank/DDBJ databases">
        <authorList>
            <person name="MacLean D."/>
        </authorList>
    </citation>
    <scope>NUCLEOTIDE SEQUENCE</scope>
</reference>
<accession>F0WZZ4</accession>
<name>F0WZZ4_9STRA</name>
<dbReference type="Pfam" id="PF03184">
    <property type="entry name" value="DDE_1"/>
    <property type="match status" value="1"/>
</dbReference>
<protein>
    <submittedName>
        <fullName evidence="2">Uncharacterized protein AlNc14C452G11737</fullName>
    </submittedName>
</protein>